<dbReference type="Gene3D" id="2.60.120.10">
    <property type="entry name" value="Jelly Rolls"/>
    <property type="match status" value="1"/>
</dbReference>
<organism evidence="2 3">
    <name type="scientific">Desulfoplanes formicivorans</name>
    <dbReference type="NCBI Taxonomy" id="1592317"/>
    <lineage>
        <taxon>Bacteria</taxon>
        <taxon>Pseudomonadati</taxon>
        <taxon>Thermodesulfobacteriota</taxon>
        <taxon>Desulfovibrionia</taxon>
        <taxon>Desulfovibrionales</taxon>
        <taxon>Desulfoplanaceae</taxon>
        <taxon>Desulfoplanes</taxon>
    </lineage>
</organism>
<dbReference type="Pfam" id="PF07883">
    <property type="entry name" value="Cupin_2"/>
    <property type="match status" value="1"/>
</dbReference>
<accession>A0A194AJ07</accession>
<gene>
    <name evidence="2" type="ORF">DPF_1445</name>
</gene>
<dbReference type="OrthoDB" id="9796319at2"/>
<dbReference type="InterPro" id="IPR011051">
    <property type="entry name" value="RmlC_Cupin_sf"/>
</dbReference>
<reference evidence="3" key="1">
    <citation type="submission" date="2016-06" db="EMBL/GenBank/DDBJ databases">
        <title>Draft genome sequence of Desulfoplanes formicivorans strain Pf12B.</title>
        <authorList>
            <person name="Watanabe M."/>
            <person name="Kojima H."/>
            <person name="Fukui M."/>
        </authorList>
    </citation>
    <scope>NUCLEOTIDE SEQUENCE [LARGE SCALE GENOMIC DNA]</scope>
    <source>
        <strain evidence="3">Pf12B</strain>
    </source>
</reference>
<protein>
    <submittedName>
        <fullName evidence="2">Cupin</fullName>
    </submittedName>
</protein>
<name>A0A194AJ07_9BACT</name>
<evidence type="ECO:0000313" key="3">
    <source>
        <dbReference type="Proteomes" id="UP000095200"/>
    </source>
</evidence>
<dbReference type="RefSeq" id="WP_069858479.1">
    <property type="nucleotide sequence ID" value="NZ_BDFE01000015.1"/>
</dbReference>
<dbReference type="EMBL" id="BDFE01000015">
    <property type="protein sequence ID" value="GAU08729.1"/>
    <property type="molecule type" value="Genomic_DNA"/>
</dbReference>
<dbReference type="AlphaFoldDB" id="A0A194AJ07"/>
<dbReference type="PANTHER" id="PTHR37694:SF1">
    <property type="entry name" value="SLR8022 PROTEIN"/>
    <property type="match status" value="1"/>
</dbReference>
<dbReference type="Proteomes" id="UP000095200">
    <property type="component" value="Unassembled WGS sequence"/>
</dbReference>
<dbReference type="InterPro" id="IPR013096">
    <property type="entry name" value="Cupin_2"/>
</dbReference>
<dbReference type="SUPFAM" id="SSF51182">
    <property type="entry name" value="RmlC-like cupins"/>
    <property type="match status" value="1"/>
</dbReference>
<dbReference type="InterPro" id="IPR014710">
    <property type="entry name" value="RmlC-like_jellyroll"/>
</dbReference>
<comment type="caution">
    <text evidence="2">The sequence shown here is derived from an EMBL/GenBank/DDBJ whole genome shotgun (WGS) entry which is preliminary data.</text>
</comment>
<keyword evidence="3" id="KW-1185">Reference proteome</keyword>
<evidence type="ECO:0000313" key="2">
    <source>
        <dbReference type="EMBL" id="GAU08729.1"/>
    </source>
</evidence>
<feature type="domain" description="Cupin type-2" evidence="1">
    <location>
        <begin position="33"/>
        <end position="99"/>
    </location>
</feature>
<evidence type="ECO:0000259" key="1">
    <source>
        <dbReference type="Pfam" id="PF07883"/>
    </source>
</evidence>
<dbReference type="STRING" id="1592317.DPF_1445"/>
<proteinExistence type="predicted"/>
<dbReference type="PANTHER" id="PTHR37694">
    <property type="entry name" value="SLR8022 PROTEIN"/>
    <property type="match status" value="1"/>
</dbReference>
<sequence>MKMINLFEEGSFNEIAFKTLLVHDSENFKILNFNFKAGQDLPVHSHDIDGEVSIVVLEGTGVFLAADDKTLPARPGDVLVCPIKTPHGVRATTDMRVLVTIAPPI</sequence>